<sequence length="733" mass="84168">MAIIIKDNVFTLQTQNSTYQMKADSKGVLLHTYYGRKTDETDYSYMISMADRGFSGNLYEAREDRTYSLDFLPQEFPVRGSGDYRISCMHADLGTGVRDCLLFFHDYRIWHGKYELEGLPAMFASEEEAVDTLEIILKDSQEEFYVHLYYGVFEEHDIITRAARVENRTDKEIRLSKVLSACLDMDHDGMDMIHFFGRHAGEREMERVPLFHGVTELRSTRGTSSHQHNPFVILADKTTSEEMGACFGFSLLYSGGFHMHAEVDQFHQTRLVMGIDDSVFTWSLQPGEYFVTPELAMAYSGQGLSGLSHCYHNGFQKNLIRSAWKDKRRPILVNNWEATYFDFNAEKLLDIAKEAAELELDMLVLDDGWFGKRDDDYSGLGDWYVNEEKLGCSLKELADNVNELGLMFGLWFEPEMISEDSNLYRSHPEWAMVVPGRKPIRGRSQLVLDMSREDVRHYIKERLFAILDSANIQYVKWDMNRSVAAAYSALLPRERQGELRHRYVLGLYEVMEAMLKRYPDLLLEGCSGGGGRYDAGMLYYAPQIWCSDNTDAIERLSIHYGTSFGYPMSSVSAHVSVCPNHQNGRVTPFKTRGICAMQGTFGYELDLSKMTEEEKEEAREQVRTFKERYRLFQFGNYYRITSPLENRDFTAWEYADKDGKEAYMGVVYTDLHGNPAAQSVKFQGLLPEGNYVMQKDNKPAGTYTGAALMNGGILLPVPVENYDSCQIYIRLEE</sequence>
<proteinExistence type="predicted"/>
<gene>
    <name evidence="1" type="ORF">E5329_09260</name>
</gene>
<reference evidence="1" key="1">
    <citation type="submission" date="2019-04" db="EMBL/GenBank/DDBJ databases">
        <title>Microbes associate with the intestines of laboratory mice.</title>
        <authorList>
            <person name="Navarre W."/>
            <person name="Wong E."/>
            <person name="Huang K."/>
            <person name="Tropini C."/>
            <person name="Ng K."/>
            <person name="Yu B."/>
        </authorList>
    </citation>
    <scope>NUCLEOTIDE SEQUENCE</scope>
    <source>
        <strain evidence="1">NM01_1-7b</strain>
    </source>
</reference>
<evidence type="ECO:0000313" key="1">
    <source>
        <dbReference type="EMBL" id="TGY96554.1"/>
    </source>
</evidence>
<evidence type="ECO:0000313" key="2">
    <source>
        <dbReference type="Proteomes" id="UP000304953"/>
    </source>
</evidence>
<dbReference type="EMBL" id="SRYA01000015">
    <property type="protein sequence ID" value="TGY96554.1"/>
    <property type="molecule type" value="Genomic_DNA"/>
</dbReference>
<organism evidence="1 2">
    <name type="scientific">Petralouisia muris</name>
    <dbReference type="NCBI Taxonomy" id="3032872"/>
    <lineage>
        <taxon>Bacteria</taxon>
        <taxon>Bacillati</taxon>
        <taxon>Bacillota</taxon>
        <taxon>Clostridia</taxon>
        <taxon>Lachnospirales</taxon>
        <taxon>Lachnospiraceae</taxon>
        <taxon>Petralouisia</taxon>
    </lineage>
</organism>
<name>A0AC61RX19_9FIRM</name>
<accession>A0AC61RX19</accession>
<dbReference type="Proteomes" id="UP000304953">
    <property type="component" value="Unassembled WGS sequence"/>
</dbReference>
<comment type="caution">
    <text evidence="1">The sequence shown here is derived from an EMBL/GenBank/DDBJ whole genome shotgun (WGS) entry which is preliminary data.</text>
</comment>
<keyword evidence="2" id="KW-1185">Reference proteome</keyword>
<protein>
    <submittedName>
        <fullName evidence="1">Alpha-galactosidase</fullName>
    </submittedName>
</protein>